<dbReference type="InterPro" id="IPR022166">
    <property type="entry name" value="UBAP2/Lig"/>
</dbReference>
<dbReference type="Pfam" id="PF12478">
    <property type="entry name" value="UBAP2-Lig"/>
    <property type="match status" value="1"/>
</dbReference>
<feature type="region of interest" description="Disordered" evidence="4">
    <location>
        <begin position="36"/>
        <end position="57"/>
    </location>
</feature>
<proteinExistence type="predicted"/>
<gene>
    <name evidence="5" type="ORF">g.34229</name>
</gene>
<dbReference type="GO" id="GO:0005737">
    <property type="term" value="C:cytoplasm"/>
    <property type="evidence" value="ECO:0007669"/>
    <property type="project" value="UniProtKB-SubCell"/>
</dbReference>
<accession>A0A1B6MJT9</accession>
<organism evidence="5">
    <name type="scientific">Graphocephala atropunctata</name>
    <dbReference type="NCBI Taxonomy" id="36148"/>
    <lineage>
        <taxon>Eukaryota</taxon>
        <taxon>Metazoa</taxon>
        <taxon>Ecdysozoa</taxon>
        <taxon>Arthropoda</taxon>
        <taxon>Hexapoda</taxon>
        <taxon>Insecta</taxon>
        <taxon>Pterygota</taxon>
        <taxon>Neoptera</taxon>
        <taxon>Paraneoptera</taxon>
        <taxon>Hemiptera</taxon>
        <taxon>Auchenorrhyncha</taxon>
        <taxon>Membracoidea</taxon>
        <taxon>Cicadellidae</taxon>
        <taxon>Cicadellinae</taxon>
        <taxon>Cicadellini</taxon>
        <taxon>Graphocephala</taxon>
    </lineage>
</organism>
<protein>
    <recommendedName>
        <fullName evidence="6">Protein lingerer</fullName>
    </recommendedName>
</protein>
<keyword evidence="3" id="KW-0597">Phosphoprotein</keyword>
<dbReference type="GO" id="GO:0005634">
    <property type="term" value="C:nucleus"/>
    <property type="evidence" value="ECO:0007669"/>
    <property type="project" value="TreeGrafter"/>
</dbReference>
<dbReference type="InterPro" id="IPR051833">
    <property type="entry name" value="TC-DDR_regulator"/>
</dbReference>
<feature type="non-terminal residue" evidence="5">
    <location>
        <position position="1"/>
    </location>
</feature>
<feature type="compositionally biased region" description="Polar residues" evidence="4">
    <location>
        <begin position="70"/>
        <end position="84"/>
    </location>
</feature>
<reference evidence="5" key="1">
    <citation type="submission" date="2015-11" db="EMBL/GenBank/DDBJ databases">
        <title>De novo transcriptome assembly of four potential Pierce s Disease insect vectors from Arizona vineyards.</title>
        <authorList>
            <person name="Tassone E.E."/>
        </authorList>
    </citation>
    <scope>NUCLEOTIDE SEQUENCE</scope>
</reference>
<dbReference type="PANTHER" id="PTHR16308:SF13">
    <property type="entry name" value="PROTEIN LINGERER"/>
    <property type="match status" value="1"/>
</dbReference>
<feature type="compositionally biased region" description="Polar residues" evidence="4">
    <location>
        <begin position="741"/>
        <end position="773"/>
    </location>
</feature>
<evidence type="ECO:0000256" key="1">
    <source>
        <dbReference type="ARBA" id="ARBA00004496"/>
    </source>
</evidence>
<feature type="region of interest" description="Disordered" evidence="4">
    <location>
        <begin position="128"/>
        <end position="165"/>
    </location>
</feature>
<evidence type="ECO:0000313" key="5">
    <source>
        <dbReference type="EMBL" id="JAT36155.1"/>
    </source>
</evidence>
<keyword evidence="2" id="KW-0963">Cytoplasm</keyword>
<sequence length="773" mass="80115">GTLTPAQTQYLNQLAQSSESYKSAVGLGVAAAPFAQQPPAQPSQQYPAQYPPTSVPFSSSYGVTANSYSSSLQDVTPAPTSQTLPARAKQQKPRVPPPSKIPSSAVEMPPGDAIAVALLDVQFGGLEFGSDTSSLDTSTTLETTGTTTTASSSVTAPPPSAPAPTSVAASVASIMESYATSVSNTQQQTNLANALAQTQKLTQGEAMLQSEVAVSQGSGYTQQSAPRPVNTAASSVLTELSSSTAKSAAVDTTLSYNSTDSNLYQSQAYQKPSAAATYPTPASVNSNYNTSNYTSQVTSNSTGYNSQTTGYTNSGSYGSNAVSQSAPSSYPSYSGNQTSASAYYTSYPANNYHSSGQQTYPYQSAGATYPYQNSSYPPSAAQQNHKINAALASTQGKESQYESGQVSNNSIPVVSTVSSAPSLGLSATSQTVATTKVTALSTANKSGIVAGIPPQVPPMINTQYIMSQAAGLPYFQQPMFSYDDALMLQQRIAAAPPMPTGYFDMSFQQQPTSLGTGRDGSLGNVAYSMSDGRFARADNNASPVPSTLSQQTQGHQQPMLNPTGVSLPPGYTYIYGGFPGSFQYGTPALYPMAPTAAAGNSTSGQYKAPTYGSAAGYGSGYEAGTDYKVGSAGYTGSPAQTKASGTPTTSSDMYTKGHATLNKVNSYDKAGFHSGTPPPFNLGGSQSAGLAPSGTYTPAHLFISTLPPHQQHAHSAATLMHSHQPLHQIEMRNHGRRMDGASNSGPRSQATSQPNKAATKQPNYSPSFWATSS</sequence>
<feature type="compositionally biased region" description="Low complexity" evidence="4">
    <location>
        <begin position="36"/>
        <end position="48"/>
    </location>
</feature>
<evidence type="ECO:0000256" key="3">
    <source>
        <dbReference type="ARBA" id="ARBA00022553"/>
    </source>
</evidence>
<dbReference type="PANTHER" id="PTHR16308">
    <property type="entry name" value="UBIQUITIN ASSOCIATED PROTEIN 2-LIKE/LINGERER"/>
    <property type="match status" value="1"/>
</dbReference>
<comment type="subcellular location">
    <subcellularLocation>
        <location evidence="1">Cytoplasm</location>
    </subcellularLocation>
</comment>
<feature type="region of interest" description="Disordered" evidence="4">
    <location>
        <begin position="70"/>
        <end position="104"/>
    </location>
</feature>
<dbReference type="AlphaFoldDB" id="A0A1B6MJT9"/>
<evidence type="ECO:0008006" key="6">
    <source>
        <dbReference type="Google" id="ProtNLM"/>
    </source>
</evidence>
<feature type="region of interest" description="Disordered" evidence="4">
    <location>
        <begin position="736"/>
        <end position="773"/>
    </location>
</feature>
<evidence type="ECO:0000256" key="4">
    <source>
        <dbReference type="SAM" id="MobiDB-lite"/>
    </source>
</evidence>
<name>A0A1B6MJT9_9HEMI</name>
<feature type="compositionally biased region" description="Low complexity" evidence="4">
    <location>
        <begin position="129"/>
        <end position="155"/>
    </location>
</feature>
<dbReference type="EMBL" id="GEBQ01003822">
    <property type="protein sequence ID" value="JAT36155.1"/>
    <property type="molecule type" value="Transcribed_RNA"/>
</dbReference>
<evidence type="ECO:0000256" key="2">
    <source>
        <dbReference type="ARBA" id="ARBA00022490"/>
    </source>
</evidence>